<accession>A0A8J5MHM5</accession>
<reference evidence="1" key="1">
    <citation type="submission" date="2021-01" db="EMBL/GenBank/DDBJ databases">
        <title>Phytophthora aleatoria, a newly-described species from Pinus radiata is distinct from Phytophthora cactorum isolates based on comparative genomics.</title>
        <authorList>
            <person name="Mcdougal R."/>
            <person name="Panda P."/>
            <person name="Williams N."/>
            <person name="Studholme D.J."/>
        </authorList>
    </citation>
    <scope>NUCLEOTIDE SEQUENCE</scope>
    <source>
        <strain evidence="1">NZFS 4037</strain>
    </source>
</reference>
<gene>
    <name evidence="1" type="ORF">JG688_00005444</name>
</gene>
<evidence type="ECO:0000313" key="2">
    <source>
        <dbReference type="Proteomes" id="UP000709295"/>
    </source>
</evidence>
<comment type="caution">
    <text evidence="1">The sequence shown here is derived from an EMBL/GenBank/DDBJ whole genome shotgun (WGS) entry which is preliminary data.</text>
</comment>
<keyword evidence="2" id="KW-1185">Reference proteome</keyword>
<organism evidence="1 2">
    <name type="scientific">Phytophthora aleatoria</name>
    <dbReference type="NCBI Taxonomy" id="2496075"/>
    <lineage>
        <taxon>Eukaryota</taxon>
        <taxon>Sar</taxon>
        <taxon>Stramenopiles</taxon>
        <taxon>Oomycota</taxon>
        <taxon>Peronosporomycetes</taxon>
        <taxon>Peronosporales</taxon>
        <taxon>Peronosporaceae</taxon>
        <taxon>Phytophthora</taxon>
    </lineage>
</organism>
<dbReference type="AlphaFoldDB" id="A0A8J5MHM5"/>
<name>A0A8J5MHM5_9STRA</name>
<proteinExistence type="predicted"/>
<protein>
    <submittedName>
        <fullName evidence="1">Uncharacterized protein</fullName>
    </submittedName>
</protein>
<evidence type="ECO:0000313" key="1">
    <source>
        <dbReference type="EMBL" id="KAG6969167.1"/>
    </source>
</evidence>
<sequence length="54" mass="6425">MKDTRRDCEVLTAKIMAGFVRDQHPDWLQSYLEGKKRRRYCLRVFASTAPPLRI</sequence>
<dbReference type="EMBL" id="JAENGY010000216">
    <property type="protein sequence ID" value="KAG6969167.1"/>
    <property type="molecule type" value="Genomic_DNA"/>
</dbReference>
<dbReference type="Proteomes" id="UP000709295">
    <property type="component" value="Unassembled WGS sequence"/>
</dbReference>